<sequence>MPVVCEILQYTLKKGTGQQFHSVMQNESIPLHEECGLTVLAYGSSLDNPDKYYLIRRFPDTRAMDEALEAFYADGRWRNGPREAIVSMIEESHRVLLNEISALAGLSEFQVIR</sequence>
<protein>
    <submittedName>
        <fullName evidence="2">NIPSNAP family protein</fullName>
    </submittedName>
</protein>
<dbReference type="Gene3D" id="3.30.70.100">
    <property type="match status" value="1"/>
</dbReference>
<evidence type="ECO:0000259" key="1">
    <source>
        <dbReference type="Pfam" id="PF07978"/>
    </source>
</evidence>
<name>A0A8A4KE23_PANAN</name>
<geneLocation type="plasmid" evidence="2 3">
    <name>pOC5aB</name>
</geneLocation>
<dbReference type="InterPro" id="IPR011008">
    <property type="entry name" value="Dimeric_a/b-barrel"/>
</dbReference>
<dbReference type="RefSeq" id="WP_105088884.1">
    <property type="nucleotide sequence ID" value="NZ_CP059085.1"/>
</dbReference>
<reference evidence="2" key="1">
    <citation type="submission" date="2020-07" db="EMBL/GenBank/DDBJ databases">
        <title>Genome Sequences for Panteoa spp. that cause Center Rot in Onions.</title>
        <authorList>
            <person name="Asselin J.A."/>
            <person name="Helmann T."/>
            <person name="Beer S."/>
            <person name="Stodghill P."/>
        </authorList>
    </citation>
    <scope>NUCLEOTIDE SEQUENCE</scope>
    <source>
        <strain evidence="2">OC5a</strain>
        <plasmid evidence="2">pOC5aB</plasmid>
    </source>
</reference>
<gene>
    <name evidence="2" type="ORF">H0Z12_22485</name>
</gene>
<dbReference type="Proteomes" id="UP000663901">
    <property type="component" value="Plasmid pOC5aB"/>
</dbReference>
<evidence type="ECO:0000313" key="3">
    <source>
        <dbReference type="Proteomes" id="UP000663901"/>
    </source>
</evidence>
<dbReference type="EMBL" id="CP059085">
    <property type="protein sequence ID" value="QTC48367.1"/>
    <property type="molecule type" value="Genomic_DNA"/>
</dbReference>
<dbReference type="InterPro" id="IPR012577">
    <property type="entry name" value="NIPSNAP"/>
</dbReference>
<evidence type="ECO:0000313" key="2">
    <source>
        <dbReference type="EMBL" id="QTC48367.1"/>
    </source>
</evidence>
<proteinExistence type="predicted"/>
<organism evidence="2 3">
    <name type="scientific">Pantoea ananas</name>
    <name type="common">Erwinia uredovora</name>
    <dbReference type="NCBI Taxonomy" id="553"/>
    <lineage>
        <taxon>Bacteria</taxon>
        <taxon>Pseudomonadati</taxon>
        <taxon>Pseudomonadota</taxon>
        <taxon>Gammaproteobacteria</taxon>
        <taxon>Enterobacterales</taxon>
        <taxon>Erwiniaceae</taxon>
        <taxon>Pantoea</taxon>
    </lineage>
</organism>
<feature type="domain" description="NIPSNAP" evidence="1">
    <location>
        <begin position="6"/>
        <end position="97"/>
    </location>
</feature>
<dbReference type="SUPFAM" id="SSF54909">
    <property type="entry name" value="Dimeric alpha+beta barrel"/>
    <property type="match status" value="1"/>
</dbReference>
<keyword evidence="2" id="KW-0614">Plasmid</keyword>
<dbReference type="Pfam" id="PF07978">
    <property type="entry name" value="NIPSNAP"/>
    <property type="match status" value="1"/>
</dbReference>
<dbReference type="AlphaFoldDB" id="A0A8A4KE23"/>
<accession>A0A8A4KE23</accession>